<comment type="caution">
    <text evidence="1">The sequence shown here is derived from an EMBL/GenBank/DDBJ whole genome shotgun (WGS) entry which is preliminary data.</text>
</comment>
<dbReference type="EMBL" id="BARU01022717">
    <property type="protein sequence ID" value="GAH59892.1"/>
    <property type="molecule type" value="Genomic_DNA"/>
</dbReference>
<reference evidence="1" key="1">
    <citation type="journal article" date="2014" name="Front. Microbiol.">
        <title>High frequency of phylogenetically diverse reductive dehalogenase-homologous genes in deep subseafloor sedimentary metagenomes.</title>
        <authorList>
            <person name="Kawai M."/>
            <person name="Futagami T."/>
            <person name="Toyoda A."/>
            <person name="Takaki Y."/>
            <person name="Nishi S."/>
            <person name="Hori S."/>
            <person name="Arai W."/>
            <person name="Tsubouchi T."/>
            <person name="Morono Y."/>
            <person name="Uchiyama I."/>
            <person name="Ito T."/>
            <person name="Fujiyama A."/>
            <person name="Inagaki F."/>
            <person name="Takami H."/>
        </authorList>
    </citation>
    <scope>NUCLEOTIDE SEQUENCE</scope>
    <source>
        <strain evidence="1">Expedition CK06-06</strain>
    </source>
</reference>
<protein>
    <submittedName>
        <fullName evidence="1">Uncharacterized protein</fullName>
    </submittedName>
</protein>
<name>X1GRT7_9ZZZZ</name>
<proteinExistence type="predicted"/>
<gene>
    <name evidence="1" type="ORF">S03H2_36957</name>
</gene>
<feature type="non-terminal residue" evidence="1">
    <location>
        <position position="93"/>
    </location>
</feature>
<evidence type="ECO:0000313" key="1">
    <source>
        <dbReference type="EMBL" id="GAH59892.1"/>
    </source>
</evidence>
<organism evidence="1">
    <name type="scientific">marine sediment metagenome</name>
    <dbReference type="NCBI Taxonomy" id="412755"/>
    <lineage>
        <taxon>unclassified sequences</taxon>
        <taxon>metagenomes</taxon>
        <taxon>ecological metagenomes</taxon>
    </lineage>
</organism>
<sequence length="93" mass="9820">MTSDIKKTWMAEIIDCPSTTAAALICIIHGGESATLKSLATAGEFHYIGPNRNVNALHGYLMDAGDTVTIGLPIDFGTDNIIEVWALPTTAGD</sequence>
<dbReference type="AlphaFoldDB" id="X1GRT7"/>
<accession>X1GRT7</accession>